<dbReference type="SUPFAM" id="SSF46548">
    <property type="entry name" value="alpha-helical ferredoxin"/>
    <property type="match status" value="1"/>
</dbReference>
<keyword evidence="3" id="KW-0677">Repeat</keyword>
<keyword evidence="5 6" id="KW-0411">Iron-sulfur</keyword>
<keyword evidence="6" id="KW-0813">Transport</keyword>
<dbReference type="InterPro" id="IPR004017">
    <property type="entry name" value="Cys_rich_dom"/>
</dbReference>
<feature type="domain" description="4Fe-4S ferredoxin-type" evidence="7">
    <location>
        <begin position="14"/>
        <end position="46"/>
    </location>
</feature>
<dbReference type="PANTHER" id="PTHR32479:SF17">
    <property type="entry name" value="GLYCOLATE OXIDASE IRON-SULFUR SUBUNIT"/>
    <property type="match status" value="1"/>
</dbReference>
<reference evidence="8 9" key="1">
    <citation type="submission" date="2021-04" db="EMBL/GenBank/DDBJ databases">
        <title>Allobacillus sp. nov. SKP8-2 isolated from shrimp paste.</title>
        <authorList>
            <person name="Tanasupawat S."/>
            <person name="Yiamsombat S."/>
            <person name="Kanchanasin P."/>
            <person name="Kuncharoen N."/>
        </authorList>
    </citation>
    <scope>NUCLEOTIDE SEQUENCE [LARGE SCALE GENOMIC DNA]</scope>
    <source>
        <strain evidence="8 9">SKP8-2</strain>
    </source>
</reference>
<dbReference type="InterPro" id="IPR017900">
    <property type="entry name" value="4Fe4S_Fe_S_CS"/>
</dbReference>
<comment type="cofactor">
    <cofactor evidence="6">
        <name>[4Fe-4S] cluster</name>
        <dbReference type="ChEBI" id="CHEBI:49883"/>
    </cofactor>
    <text evidence="6">Binds 2 [4Fe-4S] clusters.</text>
</comment>
<evidence type="ECO:0000256" key="1">
    <source>
        <dbReference type="ARBA" id="ARBA00022485"/>
    </source>
</evidence>
<keyword evidence="4 6" id="KW-0408">Iron</keyword>
<dbReference type="PANTHER" id="PTHR32479">
    <property type="entry name" value="GLYCOLATE OXIDASE IRON-SULFUR SUBUNIT"/>
    <property type="match status" value="1"/>
</dbReference>
<evidence type="ECO:0000313" key="9">
    <source>
        <dbReference type="Proteomes" id="UP000675431"/>
    </source>
</evidence>
<dbReference type="PIRSF" id="PIRSF000139">
    <property type="entry name" value="Glc_ox_4Fe-4S"/>
    <property type="match status" value="1"/>
</dbReference>
<dbReference type="GO" id="GO:0046872">
    <property type="term" value="F:metal ion binding"/>
    <property type="evidence" value="ECO:0007669"/>
    <property type="project" value="UniProtKB-UniRule"/>
</dbReference>
<dbReference type="GO" id="GO:0019154">
    <property type="term" value="F:glycolate dehydrogenase activity"/>
    <property type="evidence" value="ECO:0007669"/>
    <property type="project" value="UniProtKB-EC"/>
</dbReference>
<name>A0A941CRM6_9BACI</name>
<evidence type="ECO:0000259" key="7">
    <source>
        <dbReference type="PROSITE" id="PS51379"/>
    </source>
</evidence>
<dbReference type="EC" id="1.1.99.14" evidence="6"/>
<keyword evidence="9" id="KW-1185">Reference proteome</keyword>
<dbReference type="Gene3D" id="1.10.1060.10">
    <property type="entry name" value="Alpha-helical ferredoxin"/>
    <property type="match status" value="1"/>
</dbReference>
<dbReference type="PROSITE" id="PS51379">
    <property type="entry name" value="4FE4S_FER_2"/>
    <property type="match status" value="2"/>
</dbReference>
<keyword evidence="1 6" id="KW-0004">4Fe-4S</keyword>
<evidence type="ECO:0000256" key="3">
    <source>
        <dbReference type="ARBA" id="ARBA00022737"/>
    </source>
</evidence>
<sequence>MAEAQLHVRIQEGFQQEVEEEKLLDCMRCGFCLPACPTYLHSNFDETQSPRGRIALMKAVRDGMIPFDDSIEESLDLCLGCRACEPACPAGVEYGSLLESARNVIQREKKQSMTEKVARHGAFKHLFKNQRTMERTTGLIRFYQKSGIQALTRKTGVLSLLPSIMKDMEAILPIIDKSKIKKGHTYESTKKTTKVAFFTGCMMDTIFSQTNQSTVKLLQQLGCDVWVPENQVCCGALQGHSGELDMARENAIQNIEAFLAQDVDYIVNNAGGCGAFLSEYDHLLKDHPALLEKAKAFSEKTIDISTLIEKLGITGRSLKLKNGRQAVITYQDSCHLRNVNRVVDEPREIMQSIDGATYVELPTANQCCGSAGIYNLIHTEMSMRILDSKMEDVKATEAQFLLTSNPGCLLQMKLGIEKAGVSDHMEAMHLVDFLAEYVEVE</sequence>
<dbReference type="Proteomes" id="UP000675431">
    <property type="component" value="Unassembled WGS sequence"/>
</dbReference>
<evidence type="ECO:0000256" key="4">
    <source>
        <dbReference type="ARBA" id="ARBA00023004"/>
    </source>
</evidence>
<proteinExistence type="predicted"/>
<evidence type="ECO:0000256" key="5">
    <source>
        <dbReference type="ARBA" id="ARBA00023014"/>
    </source>
</evidence>
<evidence type="ECO:0000256" key="6">
    <source>
        <dbReference type="PIRNR" id="PIRNR000139"/>
    </source>
</evidence>
<dbReference type="AlphaFoldDB" id="A0A941CRM6"/>
<accession>A0A941CRM6</accession>
<dbReference type="EMBL" id="JAGSIE010000003">
    <property type="protein sequence ID" value="MBR7552628.1"/>
    <property type="molecule type" value="Genomic_DNA"/>
</dbReference>
<evidence type="ECO:0000256" key="2">
    <source>
        <dbReference type="ARBA" id="ARBA00022723"/>
    </source>
</evidence>
<keyword evidence="2 6" id="KW-0479">Metal-binding</keyword>
<comment type="catalytic activity">
    <reaction evidence="6">
        <text>(R)-lactate + A = pyruvate + AH2</text>
        <dbReference type="Rhea" id="RHEA:15089"/>
        <dbReference type="ChEBI" id="CHEBI:13193"/>
        <dbReference type="ChEBI" id="CHEBI:15361"/>
        <dbReference type="ChEBI" id="CHEBI:16004"/>
        <dbReference type="ChEBI" id="CHEBI:17499"/>
    </reaction>
</comment>
<dbReference type="Pfam" id="PF13183">
    <property type="entry name" value="Fer4_8"/>
    <property type="match status" value="1"/>
</dbReference>
<keyword evidence="6" id="KW-0249">Electron transport</keyword>
<protein>
    <recommendedName>
        <fullName evidence="6">Glycolate oxidase iron-sulfur subunit</fullName>
        <ecNumber evidence="6">1.1.99.14</ecNumber>
    </recommendedName>
</protein>
<feature type="domain" description="4Fe-4S ferredoxin-type" evidence="7">
    <location>
        <begin position="69"/>
        <end position="92"/>
    </location>
</feature>
<dbReference type="InterPro" id="IPR012257">
    <property type="entry name" value="Glc_ox_4Fe-4S"/>
</dbReference>
<dbReference type="InterPro" id="IPR009051">
    <property type="entry name" value="Helical_ferredxn"/>
</dbReference>
<dbReference type="Pfam" id="PF02754">
    <property type="entry name" value="CCG"/>
    <property type="match status" value="2"/>
</dbReference>
<gene>
    <name evidence="8" type="ORF">KC820_00540</name>
</gene>
<comment type="catalytic activity">
    <reaction evidence="6">
        <text>glycolate + A = glyoxylate + AH2</text>
        <dbReference type="Rhea" id="RHEA:21264"/>
        <dbReference type="ChEBI" id="CHEBI:13193"/>
        <dbReference type="ChEBI" id="CHEBI:17499"/>
        <dbReference type="ChEBI" id="CHEBI:29805"/>
        <dbReference type="ChEBI" id="CHEBI:36655"/>
        <dbReference type="EC" id="1.1.99.14"/>
    </reaction>
</comment>
<comment type="caution">
    <text evidence="8">The sequence shown here is derived from an EMBL/GenBank/DDBJ whole genome shotgun (WGS) entry which is preliminary data.</text>
</comment>
<organism evidence="8 9">
    <name type="scientific">Allobacillus saliphilus</name>
    <dbReference type="NCBI Taxonomy" id="2912308"/>
    <lineage>
        <taxon>Bacteria</taxon>
        <taxon>Bacillati</taxon>
        <taxon>Bacillota</taxon>
        <taxon>Bacilli</taxon>
        <taxon>Bacillales</taxon>
        <taxon>Bacillaceae</taxon>
        <taxon>Allobacillus</taxon>
    </lineage>
</organism>
<comment type="function">
    <text evidence="6">Component of a complex that catalyzes the oxidation of glycolate to glyoxylate.</text>
</comment>
<dbReference type="InterPro" id="IPR017896">
    <property type="entry name" value="4Fe4S_Fe-S-bd"/>
</dbReference>
<dbReference type="GO" id="GO:0051539">
    <property type="term" value="F:4 iron, 4 sulfur cluster binding"/>
    <property type="evidence" value="ECO:0007669"/>
    <property type="project" value="UniProtKB-UniRule"/>
</dbReference>
<dbReference type="PROSITE" id="PS00198">
    <property type="entry name" value="4FE4S_FER_1"/>
    <property type="match status" value="1"/>
</dbReference>
<evidence type="ECO:0000313" key="8">
    <source>
        <dbReference type="EMBL" id="MBR7552628.1"/>
    </source>
</evidence>
<dbReference type="RefSeq" id="WP_212367138.1">
    <property type="nucleotide sequence ID" value="NZ_JAGSIE010000003.1"/>
</dbReference>